<feature type="domain" description="Rhodanese" evidence="2">
    <location>
        <begin position="15"/>
        <end position="137"/>
    </location>
</feature>
<name>A0A143YG18_9LACT</name>
<accession>A0A143YG18</accession>
<dbReference type="Gene3D" id="3.40.50.300">
    <property type="entry name" value="P-loop containing nucleotide triphosphate hydrolases"/>
    <property type="match status" value="1"/>
</dbReference>
<dbReference type="SUPFAM" id="SSF52821">
    <property type="entry name" value="Rhodanese/Cell cycle control phosphatase"/>
    <property type="match status" value="1"/>
</dbReference>
<dbReference type="NCBIfam" id="NF008752">
    <property type="entry name" value="PRK11784.1-4"/>
    <property type="match status" value="1"/>
</dbReference>
<dbReference type="Gene3D" id="3.40.250.10">
    <property type="entry name" value="Rhodanese-like domain"/>
    <property type="match status" value="1"/>
</dbReference>
<sequence length="363" mass="41229">MRPIVTYEELEKDKADKSILFVDVRSPKEYAKATIPGAVNIPVLDDEDRKEVGTLYVSGRIDEAKMYGINAIAPRLPEMFARYQGYVKAYDRVVIFCSRGGFRSNSIFSLLKSLGMDVYRLEGGYKGYRNHINKQVPMLFEKVRFVTLYGNTGSGKTAILHELKERGANILDLEGCANHRGSLLGSVGLERKEPNSQKMFESLLVDTAKNWQQPLIVFTEGESKRIGKVVLPPALVDAMRRGRNIKIEASLDYRIGLLKQDYVHGNKEEINQALDGLKQYVNAERVEGYKASILQNDFEAVIEDLLLSYYDPRYNYNKKEYVADFHNESPTKTAEAILEWAKNIEYETDTDQTQEMGLSNPPV</sequence>
<dbReference type="NCBIfam" id="NF008750">
    <property type="entry name" value="PRK11784.1-2"/>
    <property type="match status" value="1"/>
</dbReference>
<keyword evidence="1" id="KW-0711">Selenium</keyword>
<evidence type="ECO:0000313" key="4">
    <source>
        <dbReference type="Proteomes" id="UP000242754"/>
    </source>
</evidence>
<dbReference type="EMBL" id="FJNE01000003">
    <property type="protein sequence ID" value="CZQ89885.1"/>
    <property type="molecule type" value="Genomic_DNA"/>
</dbReference>
<gene>
    <name evidence="3" type="ORF">Tpal_1190</name>
</gene>
<dbReference type="SMART" id="SM00450">
    <property type="entry name" value="RHOD"/>
    <property type="match status" value="1"/>
</dbReference>
<evidence type="ECO:0000256" key="1">
    <source>
        <dbReference type="ARBA" id="ARBA00023266"/>
    </source>
</evidence>
<dbReference type="STRING" id="140314.SAMN04488076_11233"/>
<dbReference type="InterPro" id="IPR027417">
    <property type="entry name" value="P-loop_NTPase"/>
</dbReference>
<proteinExistence type="predicted"/>
<dbReference type="SUPFAM" id="SSF52540">
    <property type="entry name" value="P-loop containing nucleoside triphosphate hydrolases"/>
    <property type="match status" value="1"/>
</dbReference>
<evidence type="ECO:0000313" key="3">
    <source>
        <dbReference type="EMBL" id="CZQ89885.1"/>
    </source>
</evidence>
<dbReference type="OrthoDB" id="9808735at2"/>
<evidence type="ECO:0000259" key="2">
    <source>
        <dbReference type="PROSITE" id="PS50206"/>
    </source>
</evidence>
<protein>
    <submittedName>
        <fullName evidence="3">Trna 2-selenouridine synthase</fullName>
    </submittedName>
</protein>
<dbReference type="GO" id="GO:0043828">
    <property type="term" value="F:tRNA 2-selenouridine synthase activity"/>
    <property type="evidence" value="ECO:0007669"/>
    <property type="project" value="InterPro"/>
</dbReference>
<dbReference type="InterPro" id="IPR001763">
    <property type="entry name" value="Rhodanese-like_dom"/>
</dbReference>
<dbReference type="InterPro" id="IPR036873">
    <property type="entry name" value="Rhodanese-like_dom_sf"/>
</dbReference>
<dbReference type="InterPro" id="IPR058840">
    <property type="entry name" value="AAA_SelU"/>
</dbReference>
<organism evidence="3 4">
    <name type="scientific">Trichococcus palustris</name>
    <dbReference type="NCBI Taxonomy" id="140314"/>
    <lineage>
        <taxon>Bacteria</taxon>
        <taxon>Bacillati</taxon>
        <taxon>Bacillota</taxon>
        <taxon>Bacilli</taxon>
        <taxon>Lactobacillales</taxon>
        <taxon>Carnobacteriaceae</taxon>
        <taxon>Trichococcus</taxon>
    </lineage>
</organism>
<dbReference type="PANTHER" id="PTHR30401:SF0">
    <property type="entry name" value="TRNA 2-SELENOURIDINE SYNTHASE"/>
    <property type="match status" value="1"/>
</dbReference>
<dbReference type="NCBIfam" id="TIGR03167">
    <property type="entry name" value="tRNA_sel_U_synt"/>
    <property type="match status" value="1"/>
</dbReference>
<dbReference type="Proteomes" id="UP000242754">
    <property type="component" value="Unassembled WGS sequence"/>
</dbReference>
<keyword evidence="4" id="KW-1185">Reference proteome</keyword>
<dbReference type="PROSITE" id="PS50206">
    <property type="entry name" value="RHODANESE_3"/>
    <property type="match status" value="1"/>
</dbReference>
<dbReference type="InterPro" id="IPR017582">
    <property type="entry name" value="SelU"/>
</dbReference>
<dbReference type="Pfam" id="PF00581">
    <property type="entry name" value="Rhodanese"/>
    <property type="match status" value="1"/>
</dbReference>
<dbReference type="RefSeq" id="WP_087032495.1">
    <property type="nucleotide sequence ID" value="NZ_FJNE01000003.1"/>
</dbReference>
<dbReference type="Pfam" id="PF26341">
    <property type="entry name" value="AAA_SelU"/>
    <property type="match status" value="1"/>
</dbReference>
<dbReference type="AlphaFoldDB" id="A0A143YG18"/>
<reference evidence="3 4" key="1">
    <citation type="submission" date="2016-02" db="EMBL/GenBank/DDBJ databases">
        <authorList>
            <person name="Wen L."/>
            <person name="He K."/>
            <person name="Yang H."/>
        </authorList>
    </citation>
    <scope>NUCLEOTIDE SEQUENCE [LARGE SCALE GENOMIC DNA]</scope>
    <source>
        <strain evidence="3">Trichococcus palustris</strain>
    </source>
</reference>
<dbReference type="GO" id="GO:0002098">
    <property type="term" value="P:tRNA wobble uridine modification"/>
    <property type="evidence" value="ECO:0007669"/>
    <property type="project" value="InterPro"/>
</dbReference>
<dbReference type="PANTHER" id="PTHR30401">
    <property type="entry name" value="TRNA 2-SELENOURIDINE SYNTHASE"/>
    <property type="match status" value="1"/>
</dbReference>